<proteinExistence type="inferred from homology"/>
<name>A0A0B7IWM5_9PROT</name>
<dbReference type="InterPro" id="IPR046357">
    <property type="entry name" value="PPIase_dom_sf"/>
</dbReference>
<evidence type="ECO:0000313" key="9">
    <source>
        <dbReference type="EMBL" id="CEN55482.1"/>
    </source>
</evidence>
<dbReference type="EC" id="5.2.1.8" evidence="7"/>
<feature type="domain" description="PpiC" evidence="8">
    <location>
        <begin position="185"/>
        <end position="286"/>
    </location>
</feature>
<dbReference type="GO" id="GO:0006457">
    <property type="term" value="P:protein folding"/>
    <property type="evidence" value="ECO:0007669"/>
    <property type="project" value="UniProtKB-UniRule"/>
</dbReference>
<feature type="chain" id="PRO_5008984979" description="Chaperone SurA" evidence="7">
    <location>
        <begin position="30"/>
        <end position="443"/>
    </location>
</feature>
<dbReference type="STRING" id="1581680.BN1209_0433"/>
<organism evidence="9 10">
    <name type="scientific">Candidatus Methylopumilus turicensis</name>
    <dbReference type="NCBI Taxonomy" id="1581680"/>
    <lineage>
        <taxon>Bacteria</taxon>
        <taxon>Pseudomonadati</taxon>
        <taxon>Pseudomonadota</taxon>
        <taxon>Betaproteobacteria</taxon>
        <taxon>Nitrosomonadales</taxon>
        <taxon>Methylophilaceae</taxon>
        <taxon>Candidatus Methylopumilus</taxon>
    </lineage>
</organism>
<evidence type="ECO:0000256" key="4">
    <source>
        <dbReference type="ARBA" id="ARBA00023110"/>
    </source>
</evidence>
<keyword evidence="5 7" id="KW-0143">Chaperone</keyword>
<feature type="signal peptide" evidence="7">
    <location>
        <begin position="1"/>
        <end position="29"/>
    </location>
</feature>
<dbReference type="InterPro" id="IPR027304">
    <property type="entry name" value="Trigger_fact/SurA_dom_sf"/>
</dbReference>
<protein>
    <recommendedName>
        <fullName evidence="7">Chaperone SurA</fullName>
    </recommendedName>
    <alternativeName>
        <fullName evidence="7">Peptidyl-prolyl cis-trans isomerase SurA</fullName>
        <shortName evidence="7">PPIase SurA</shortName>
        <ecNumber evidence="7">5.2.1.8</ecNumber>
    </alternativeName>
    <alternativeName>
        <fullName evidence="7">Rotamase SurA</fullName>
    </alternativeName>
</protein>
<comment type="catalytic activity">
    <reaction evidence="7">
        <text>[protein]-peptidylproline (omega=180) = [protein]-peptidylproline (omega=0)</text>
        <dbReference type="Rhea" id="RHEA:16237"/>
        <dbReference type="Rhea" id="RHEA-COMP:10747"/>
        <dbReference type="Rhea" id="RHEA-COMP:10748"/>
        <dbReference type="ChEBI" id="CHEBI:83833"/>
        <dbReference type="ChEBI" id="CHEBI:83834"/>
        <dbReference type="EC" id="5.2.1.8"/>
    </reaction>
</comment>
<reference evidence="10" key="1">
    <citation type="submission" date="2014-12" db="EMBL/GenBank/DDBJ databases">
        <authorList>
            <person name="Salcher M.M."/>
        </authorList>
    </citation>
    <scope>NUCLEOTIDE SEQUENCE [LARGE SCALE GENOMIC DNA]</scope>
    <source>
        <strain evidence="10">MMS-10A-171</strain>
    </source>
</reference>
<dbReference type="GO" id="GO:0003755">
    <property type="term" value="F:peptidyl-prolyl cis-trans isomerase activity"/>
    <property type="evidence" value="ECO:0007669"/>
    <property type="project" value="UniProtKB-UniRule"/>
</dbReference>
<dbReference type="Pfam" id="PF09312">
    <property type="entry name" value="SurA_N"/>
    <property type="match status" value="1"/>
</dbReference>
<keyword evidence="1 7" id="KW-0732">Signal</keyword>
<evidence type="ECO:0000256" key="2">
    <source>
        <dbReference type="ARBA" id="ARBA00022737"/>
    </source>
</evidence>
<dbReference type="PANTHER" id="PTHR47637:SF1">
    <property type="entry name" value="CHAPERONE SURA"/>
    <property type="match status" value="1"/>
</dbReference>
<dbReference type="InterPro" id="IPR023058">
    <property type="entry name" value="PPIase_PpiC_CS"/>
</dbReference>
<dbReference type="GO" id="GO:0042277">
    <property type="term" value="F:peptide binding"/>
    <property type="evidence" value="ECO:0007669"/>
    <property type="project" value="InterPro"/>
</dbReference>
<comment type="function">
    <text evidence="7">Chaperone involved in the correct folding and assembly of outer membrane proteins. Recognizes specific patterns of aromatic residues and the orientation of their side chains, which are found more frequently in integral outer membrane proteins. May act in both early periplasmic and late outer membrane-associated steps of protein maturation.</text>
</comment>
<dbReference type="AlphaFoldDB" id="A0A0B7IWM5"/>
<dbReference type="Pfam" id="PF00639">
    <property type="entry name" value="Rotamase"/>
    <property type="match status" value="1"/>
</dbReference>
<dbReference type="Gene3D" id="1.10.4030.10">
    <property type="entry name" value="Porin chaperone SurA, peptide-binding domain"/>
    <property type="match status" value="1"/>
</dbReference>
<dbReference type="GO" id="GO:0050821">
    <property type="term" value="P:protein stabilization"/>
    <property type="evidence" value="ECO:0007669"/>
    <property type="project" value="InterPro"/>
</dbReference>
<dbReference type="Gene3D" id="3.10.50.40">
    <property type="match status" value="2"/>
</dbReference>
<dbReference type="EMBL" id="LN794158">
    <property type="protein sequence ID" value="CEN55482.1"/>
    <property type="molecule type" value="Genomic_DNA"/>
</dbReference>
<evidence type="ECO:0000313" key="10">
    <source>
        <dbReference type="Proteomes" id="UP000056322"/>
    </source>
</evidence>
<sequence precursor="true">MSKMQKIIKLKQSFALLIGLVLLTSVVHAESDKKTEIVKMDRIVAIVDQVVITEKELADRIKSVTAQLEKQGTELPPPTILEKQILERMITDRLQLQFASQTGLRIDDNQLDKTIERIAGQNKMDIPAFKKALLDDGIQYRKFREDIRNEITLARLREREVDNRINITESEIDSFISLQSASNTSDEYEIAHILIRAAEDTAPEDLKKLRAKAEDALAQLQSGKDFAKISAGFSDAPNALEGGSLGWKNGAQIPALFLEALKPLKAGEMSQILRSPNGFHILKVTNRRGGSSPLVVNQTHVRHILIKFSEIVSEKDALTRMASIKERLDNGEKFEDLARQYSDDGSAKSGGDLSWVNPGDTVPEFEKTMNVLALGEISNIIKTQFGLHVIQVLERRNQDMSKEAARIKARQEIRARKSDEAYQDWVRELRDRAFVELRLEDKY</sequence>
<dbReference type="GO" id="GO:0043165">
    <property type="term" value="P:Gram-negative-bacterium-type cell outer membrane assembly"/>
    <property type="evidence" value="ECO:0007669"/>
    <property type="project" value="InterPro"/>
</dbReference>
<dbReference type="SUPFAM" id="SSF109998">
    <property type="entry name" value="Triger factor/SurA peptide-binding domain-like"/>
    <property type="match status" value="1"/>
</dbReference>
<dbReference type="InterPro" id="IPR023034">
    <property type="entry name" value="PPIase_SurA"/>
</dbReference>
<evidence type="ECO:0000256" key="7">
    <source>
        <dbReference type="HAMAP-Rule" id="MF_01183"/>
    </source>
</evidence>
<evidence type="ECO:0000256" key="3">
    <source>
        <dbReference type="ARBA" id="ARBA00022764"/>
    </source>
</evidence>
<accession>A0A0B7IWM5</accession>
<dbReference type="GO" id="GO:0030288">
    <property type="term" value="C:outer membrane-bounded periplasmic space"/>
    <property type="evidence" value="ECO:0007669"/>
    <property type="project" value="InterPro"/>
</dbReference>
<dbReference type="PROSITE" id="PS01096">
    <property type="entry name" value="PPIC_PPIASE_1"/>
    <property type="match status" value="1"/>
</dbReference>
<dbReference type="InterPro" id="IPR015391">
    <property type="entry name" value="SurA_N"/>
</dbReference>
<dbReference type="GO" id="GO:0051082">
    <property type="term" value="F:unfolded protein binding"/>
    <property type="evidence" value="ECO:0007669"/>
    <property type="project" value="UniProtKB-UniRule"/>
</dbReference>
<keyword evidence="2 7" id="KW-0677">Repeat</keyword>
<dbReference type="InterPro" id="IPR050280">
    <property type="entry name" value="OMP_Chaperone_SurA"/>
</dbReference>
<comment type="subcellular location">
    <subcellularLocation>
        <location evidence="7">Periplasm</location>
    </subcellularLocation>
    <text evidence="7">Is capable of associating with the outer membrane.</text>
</comment>
<evidence type="ECO:0000256" key="5">
    <source>
        <dbReference type="ARBA" id="ARBA00023186"/>
    </source>
</evidence>
<keyword evidence="10" id="KW-1185">Reference proteome</keyword>
<keyword evidence="3 7" id="KW-0574">Periplasm</keyword>
<evidence type="ECO:0000256" key="1">
    <source>
        <dbReference type="ARBA" id="ARBA00022729"/>
    </source>
</evidence>
<dbReference type="PROSITE" id="PS50198">
    <property type="entry name" value="PPIC_PPIASE_2"/>
    <property type="match status" value="2"/>
</dbReference>
<dbReference type="Proteomes" id="UP000056322">
    <property type="component" value="Chromosome 1"/>
</dbReference>
<dbReference type="Pfam" id="PF13616">
    <property type="entry name" value="Rotamase_3"/>
    <property type="match status" value="1"/>
</dbReference>
<dbReference type="PANTHER" id="PTHR47637">
    <property type="entry name" value="CHAPERONE SURA"/>
    <property type="match status" value="1"/>
</dbReference>
<evidence type="ECO:0000256" key="6">
    <source>
        <dbReference type="ARBA" id="ARBA00023235"/>
    </source>
</evidence>
<keyword evidence="4 7" id="KW-0697">Rotamase</keyword>
<dbReference type="KEGG" id="mbac:BN1209_0433"/>
<dbReference type="HAMAP" id="MF_01183">
    <property type="entry name" value="Chaperone_SurA"/>
    <property type="match status" value="1"/>
</dbReference>
<keyword evidence="6 7" id="KW-0413">Isomerase</keyword>
<comment type="domain">
    <text evidence="7">The PPIase activity resides only in the second parvulin domain. The N-terminal region and the C-terminal tail are necessary and sufficient for the chaperone activity of SurA. The PPIase activity is dispensable for SurA to function as a chaperone. The N-terminal region and the C-terminal tail are also required for porin recognition.</text>
</comment>
<dbReference type="HOGENOM" id="CLU_034646_11_0_4"/>
<feature type="domain" description="PpiC" evidence="8">
    <location>
        <begin position="296"/>
        <end position="394"/>
    </location>
</feature>
<evidence type="ECO:0000259" key="8">
    <source>
        <dbReference type="PROSITE" id="PS50198"/>
    </source>
</evidence>
<gene>
    <name evidence="7 9" type="primary">surA</name>
    <name evidence="9" type="ORF">BN1209_0433</name>
</gene>
<dbReference type="InterPro" id="IPR000297">
    <property type="entry name" value="PPIase_PpiC"/>
</dbReference>
<dbReference type="SUPFAM" id="SSF54534">
    <property type="entry name" value="FKBP-like"/>
    <property type="match status" value="2"/>
</dbReference>